<feature type="domain" description="RING-type" evidence="11">
    <location>
        <begin position="21"/>
        <end position="74"/>
    </location>
</feature>
<dbReference type="GO" id="GO:0030151">
    <property type="term" value="F:molybdenum ion binding"/>
    <property type="evidence" value="ECO:0007669"/>
    <property type="project" value="InterPro"/>
</dbReference>
<dbReference type="PROSITE" id="PS50002">
    <property type="entry name" value="SH3"/>
    <property type="match status" value="1"/>
</dbReference>
<dbReference type="HOGENOM" id="CLU_005224_0_0_1"/>
<dbReference type="GO" id="GO:0016567">
    <property type="term" value="P:protein ubiquitination"/>
    <property type="evidence" value="ECO:0007669"/>
    <property type="project" value="TreeGrafter"/>
</dbReference>
<feature type="region of interest" description="Disordered" evidence="9">
    <location>
        <begin position="657"/>
        <end position="693"/>
    </location>
</feature>
<keyword evidence="3" id="KW-0479">Metal-binding</keyword>
<dbReference type="GO" id="GO:0008270">
    <property type="term" value="F:zinc ion binding"/>
    <property type="evidence" value="ECO:0007669"/>
    <property type="project" value="UniProtKB-KW"/>
</dbReference>
<dbReference type="OrthoDB" id="1305878at2759"/>
<evidence type="ECO:0000259" key="10">
    <source>
        <dbReference type="PROSITE" id="PS50002"/>
    </source>
</evidence>
<evidence type="ECO:0000256" key="7">
    <source>
        <dbReference type="PROSITE-ProRule" id="PRU00175"/>
    </source>
</evidence>
<dbReference type="VEuPathDB" id="FungiDB:G647_01085"/>
<evidence type="ECO:0000259" key="12">
    <source>
        <dbReference type="PROSITE" id="PS51340"/>
    </source>
</evidence>
<evidence type="ECO:0000256" key="8">
    <source>
        <dbReference type="PROSITE-ProRule" id="PRU00192"/>
    </source>
</evidence>
<evidence type="ECO:0000256" key="4">
    <source>
        <dbReference type="ARBA" id="ARBA00022771"/>
    </source>
</evidence>
<dbReference type="SMART" id="SM00326">
    <property type="entry name" value="SH3"/>
    <property type="match status" value="1"/>
</dbReference>
<keyword evidence="2 8" id="KW-0728">SH3 domain</keyword>
<dbReference type="Gene3D" id="2.30.30.40">
    <property type="entry name" value="SH3 Domains"/>
    <property type="match status" value="1"/>
</dbReference>
<feature type="compositionally biased region" description="Basic and acidic residues" evidence="9">
    <location>
        <begin position="222"/>
        <end position="231"/>
    </location>
</feature>
<dbReference type="InterPro" id="IPR001452">
    <property type="entry name" value="SH3_domain"/>
</dbReference>
<evidence type="ECO:0000256" key="9">
    <source>
        <dbReference type="SAM" id="MobiDB-lite"/>
    </source>
</evidence>
<keyword evidence="4 7" id="KW-0863">Zinc-finger</keyword>
<feature type="region of interest" description="Disordered" evidence="9">
    <location>
        <begin position="1133"/>
        <end position="1153"/>
    </location>
</feature>
<dbReference type="PANTHER" id="PTHR16079">
    <property type="entry name" value="UBIQUITIN LIGASE PROTEIN CHFR"/>
    <property type="match status" value="1"/>
</dbReference>
<evidence type="ECO:0000256" key="3">
    <source>
        <dbReference type="ARBA" id="ARBA00022723"/>
    </source>
</evidence>
<feature type="region of interest" description="Disordered" evidence="9">
    <location>
        <begin position="305"/>
        <end position="523"/>
    </location>
</feature>
<sequence length="1296" mass="142886">MAAMTETPATGLVNLEKELVCFICTEILYQPRTLLDCLHTFCGSCLKEWFSHQHRKAAHTHPPPANPYTCPTCRASVKDVQRNATINTFLEMFLAANPGKDRTAEEKTEMAQIYKPGDEILPKGEGHRRRERKRREEEARGTGRVPTEGASRREQHLDPASAHRRRHTTEESSRSRERREARDRQGDEERQSSDADGSSRRTRASSSSADLALLSPPPTSPRHPDAVEARQRGARTVAHQASLISLVSASESGTGTGESLNEAELMQEILDAGLLDGINVDELTEQEQDELSEIIAQRYRELHAERSRRAEAGDGNGSVSAPARPAEPQPEEAERRSRRSSRGSNRDRAPPSPRTSHGIVIGGSEGRPPTSFLQSTADQSLTLPQPSAHRRRTSNESRRSDSSVARADREPVPHPAVRSATDLSNRPQSRSNAANRAQHHSHAHRANTEPRTPPRASEVWQAAGSRQPSSPARVESPGQQSPRVDSTPPVMSSVTTGPVPTVIPTSDSAASAPEVTASNVATVSSRSEEPDVVSGRGCNHWFGFGDAAMRKFNASRPPSRHNQPAELPHILVGRQYLRPPTQNRRHAASDPAARLREGNFCDRCGRFANDYFWTCDVCNEGEWGFCNDCVNTNHCCNHALLPVARISNDPNDPGLQAGGAALRPGNATLSTYSSGRRDPSPAQSVASSCTSATGPYSGLRADFRPLVITTNCDVCSRSISPEETRFHCPTHSTPSPDDPSLKGDYDICGSCYARDVAAGRIKREDGPDGWRLCPKGHRMVTVVFERDVEGNQRRAIVRDIVGGVKLTDDDMAAWKLAMSNIHRTDPLALSAVRGEWSWREDEAGTRRTTRARTATLPQSGVKIPPDGGSGKICRARWSYYPVLDDAKSADELAFPKYADVCEVEEINDEWWHGVYAGDTGLFPAIFLFIYPIKSLLPVEVEEAEMTQTGLKHDRSFILIKDTEAHPSEHLTIKTLSTLCLFQPSIDSTPTSGPFPTLRVTHTLSGSEIRFPLTPDPQTLRDGKESTVEIFGTRGTGVDLGDDIAAWFSKHLEQKARLLYIGGGVDDGTGTATGMREIVAPKLIPRKPRQRTGFLSWFRGTEDDQDELHVQKIQFADAAPLLITTVASEEDAKSRVPVGVGAEEGDGPDGDDDDHDVILRFRSNIHIDNTEPMRTDHRVSGDGKEAHLWSAPYAEEQWKTLHIMSSSRDEDSTPSPPPPLRLDLVFNTVRCQSLNVDFRTGGLVAPQRQLYKLLAKDRRVNPAFPYRACFGRYAFAEPFGRIVRVGDRVEIMEWIEK</sequence>
<dbReference type="InterPro" id="IPR013083">
    <property type="entry name" value="Znf_RING/FYVE/PHD"/>
</dbReference>
<comment type="similarity">
    <text evidence="1">Belongs to the SH3RF family.</text>
</comment>
<dbReference type="RefSeq" id="XP_008722708.1">
    <property type="nucleotide sequence ID" value="XM_008724486.1"/>
</dbReference>
<evidence type="ECO:0000313" key="13">
    <source>
        <dbReference type="EMBL" id="ETI28634.1"/>
    </source>
</evidence>
<dbReference type="GO" id="GO:0004842">
    <property type="term" value="F:ubiquitin-protein transferase activity"/>
    <property type="evidence" value="ECO:0007669"/>
    <property type="project" value="TreeGrafter"/>
</dbReference>
<evidence type="ECO:0000256" key="2">
    <source>
        <dbReference type="ARBA" id="ARBA00022443"/>
    </source>
</evidence>
<dbReference type="SMART" id="SM00184">
    <property type="entry name" value="RING"/>
    <property type="match status" value="1"/>
</dbReference>
<feature type="compositionally biased region" description="Polar residues" evidence="9">
    <location>
        <begin position="421"/>
        <end position="435"/>
    </location>
</feature>
<dbReference type="Pfam" id="PF03476">
    <property type="entry name" value="MOSC_N"/>
    <property type="match status" value="1"/>
</dbReference>
<feature type="compositionally biased region" description="Polar residues" evidence="9">
    <location>
        <begin position="371"/>
        <end position="385"/>
    </location>
</feature>
<dbReference type="SUPFAM" id="SSF50044">
    <property type="entry name" value="SH3-domain"/>
    <property type="match status" value="1"/>
</dbReference>
<dbReference type="PROSITE" id="PS51340">
    <property type="entry name" value="MOSC"/>
    <property type="match status" value="1"/>
</dbReference>
<dbReference type="PANTHER" id="PTHR16079:SF4">
    <property type="entry name" value="E3 UBIQUITIN-PROTEIN LIGASE CHFR"/>
    <property type="match status" value="1"/>
</dbReference>
<dbReference type="Pfam" id="PF00097">
    <property type="entry name" value="zf-C3HC4"/>
    <property type="match status" value="1"/>
</dbReference>
<dbReference type="PROSITE" id="PS50089">
    <property type="entry name" value="ZF_RING_2"/>
    <property type="match status" value="1"/>
</dbReference>
<accession>V9DP05</accession>
<dbReference type="InterPro" id="IPR018957">
    <property type="entry name" value="Znf_C3HC4_RING-type"/>
</dbReference>
<dbReference type="SUPFAM" id="SSF57850">
    <property type="entry name" value="RING/U-box"/>
    <property type="match status" value="1"/>
</dbReference>
<dbReference type="PROSITE" id="PS00518">
    <property type="entry name" value="ZF_RING_1"/>
    <property type="match status" value="1"/>
</dbReference>
<dbReference type="InterPro" id="IPR005303">
    <property type="entry name" value="MOCOS_middle"/>
</dbReference>
<dbReference type="SUPFAM" id="SSF141673">
    <property type="entry name" value="MOSC N-terminal domain-like"/>
    <property type="match status" value="1"/>
</dbReference>
<reference evidence="13 14" key="1">
    <citation type="submission" date="2013-03" db="EMBL/GenBank/DDBJ databases">
        <title>The Genome Sequence of Cladophialophora carrionii CBS 160.54.</title>
        <authorList>
            <consortium name="The Broad Institute Genomics Platform"/>
            <person name="Cuomo C."/>
            <person name="de Hoog S."/>
            <person name="Gorbushina A."/>
            <person name="Walker B."/>
            <person name="Young S.K."/>
            <person name="Zeng Q."/>
            <person name="Gargeya S."/>
            <person name="Fitzgerald M."/>
            <person name="Haas B."/>
            <person name="Abouelleil A."/>
            <person name="Allen A.W."/>
            <person name="Alvarado L."/>
            <person name="Arachchi H.M."/>
            <person name="Berlin A.M."/>
            <person name="Chapman S.B."/>
            <person name="Gainer-Dewar J."/>
            <person name="Goldberg J."/>
            <person name="Griggs A."/>
            <person name="Gujja S."/>
            <person name="Hansen M."/>
            <person name="Howarth C."/>
            <person name="Imamovic A."/>
            <person name="Ireland A."/>
            <person name="Larimer J."/>
            <person name="McCowan C."/>
            <person name="Murphy C."/>
            <person name="Pearson M."/>
            <person name="Poon T.W."/>
            <person name="Priest M."/>
            <person name="Roberts A."/>
            <person name="Saif S."/>
            <person name="Shea T."/>
            <person name="Sisk P."/>
            <person name="Sykes S."/>
            <person name="Wortman J."/>
            <person name="Nusbaum C."/>
            <person name="Birren B."/>
        </authorList>
    </citation>
    <scope>NUCLEOTIDE SEQUENCE [LARGE SCALE GENOMIC DNA]</scope>
    <source>
        <strain evidence="13 14">CBS 160.54</strain>
    </source>
</reference>
<dbReference type="Gene3D" id="3.30.40.10">
    <property type="entry name" value="Zinc/RING finger domain, C3HC4 (zinc finger)"/>
    <property type="match status" value="1"/>
</dbReference>
<proteinExistence type="inferred from homology"/>
<evidence type="ECO:0000313" key="14">
    <source>
        <dbReference type="Proteomes" id="UP000030678"/>
    </source>
</evidence>
<gene>
    <name evidence="13" type="ORF">G647_01085</name>
</gene>
<feature type="compositionally biased region" description="Basic and acidic residues" evidence="9">
    <location>
        <begin position="168"/>
        <end position="199"/>
    </location>
</feature>
<dbReference type="GO" id="GO:0005634">
    <property type="term" value="C:nucleus"/>
    <property type="evidence" value="ECO:0007669"/>
    <property type="project" value="TreeGrafter"/>
</dbReference>
<dbReference type="GeneID" id="19979578"/>
<dbReference type="InterPro" id="IPR001841">
    <property type="entry name" value="Znf_RING"/>
</dbReference>
<feature type="compositionally biased region" description="Low complexity" evidence="9">
    <location>
        <begin position="484"/>
        <end position="506"/>
    </location>
</feature>
<feature type="domain" description="SH3" evidence="10">
    <location>
        <begin position="868"/>
        <end position="932"/>
    </location>
</feature>
<feature type="compositionally biased region" description="Polar residues" evidence="9">
    <location>
        <begin position="681"/>
        <end position="693"/>
    </location>
</feature>
<feature type="region of interest" description="Disordered" evidence="9">
    <location>
        <begin position="100"/>
        <end position="233"/>
    </location>
</feature>
<feature type="compositionally biased region" description="Basic and acidic residues" evidence="9">
    <location>
        <begin position="116"/>
        <end position="125"/>
    </location>
</feature>
<name>V9DP05_9EURO</name>
<evidence type="ECO:0008006" key="15">
    <source>
        <dbReference type="Google" id="ProtNLM"/>
    </source>
</evidence>
<feature type="compositionally biased region" description="Low complexity" evidence="9">
    <location>
        <begin position="204"/>
        <end position="214"/>
    </location>
</feature>
<keyword evidence="5" id="KW-0862">Zinc</keyword>
<dbReference type="EMBL" id="KB822697">
    <property type="protein sequence ID" value="ETI28634.1"/>
    <property type="molecule type" value="Genomic_DNA"/>
</dbReference>
<evidence type="ECO:0000259" key="11">
    <source>
        <dbReference type="PROSITE" id="PS50089"/>
    </source>
</evidence>
<feature type="compositionally biased region" description="Basic and acidic residues" evidence="9">
    <location>
        <begin position="393"/>
        <end position="412"/>
    </location>
</feature>
<feature type="compositionally biased region" description="Basic and acidic residues" evidence="9">
    <location>
        <begin position="100"/>
        <end position="109"/>
    </location>
</feature>
<dbReference type="Proteomes" id="UP000030678">
    <property type="component" value="Unassembled WGS sequence"/>
</dbReference>
<protein>
    <recommendedName>
        <fullName evidence="15">RING-type domain-containing protein</fullName>
    </recommendedName>
</protein>
<dbReference type="InterPro" id="IPR036028">
    <property type="entry name" value="SH3-like_dom_sf"/>
</dbReference>
<dbReference type="InterPro" id="IPR005302">
    <property type="entry name" value="MoCF_Sase_C"/>
</dbReference>
<feature type="compositionally biased region" description="Acidic residues" evidence="9">
    <location>
        <begin position="1142"/>
        <end position="1153"/>
    </location>
</feature>
<keyword evidence="6" id="KW-0832">Ubl conjugation</keyword>
<evidence type="ECO:0000256" key="1">
    <source>
        <dbReference type="ARBA" id="ARBA00008649"/>
    </source>
</evidence>
<dbReference type="GO" id="GO:0006511">
    <property type="term" value="P:ubiquitin-dependent protein catabolic process"/>
    <property type="evidence" value="ECO:0007669"/>
    <property type="project" value="TreeGrafter"/>
</dbReference>
<dbReference type="GO" id="GO:0030170">
    <property type="term" value="F:pyridoxal phosphate binding"/>
    <property type="evidence" value="ECO:0007669"/>
    <property type="project" value="InterPro"/>
</dbReference>
<dbReference type="InterPro" id="IPR017907">
    <property type="entry name" value="Znf_RING_CS"/>
</dbReference>
<feature type="domain" description="MOSC" evidence="12">
    <location>
        <begin position="1087"/>
        <end position="1291"/>
    </location>
</feature>
<evidence type="ECO:0000256" key="5">
    <source>
        <dbReference type="ARBA" id="ARBA00022833"/>
    </source>
</evidence>
<dbReference type="InterPro" id="IPR052256">
    <property type="entry name" value="E3_ubiquitin-ligase_CHFR"/>
</dbReference>
<evidence type="ECO:0000256" key="6">
    <source>
        <dbReference type="ARBA" id="ARBA00022843"/>
    </source>
</evidence>
<organism evidence="13 14">
    <name type="scientific">Cladophialophora carrionii CBS 160.54</name>
    <dbReference type="NCBI Taxonomy" id="1279043"/>
    <lineage>
        <taxon>Eukaryota</taxon>
        <taxon>Fungi</taxon>
        <taxon>Dikarya</taxon>
        <taxon>Ascomycota</taxon>
        <taxon>Pezizomycotina</taxon>
        <taxon>Eurotiomycetes</taxon>
        <taxon>Chaetothyriomycetidae</taxon>
        <taxon>Chaetothyriales</taxon>
        <taxon>Herpotrichiellaceae</taxon>
        <taxon>Cladophialophora</taxon>
    </lineage>
</organism>